<keyword evidence="2" id="KW-1133">Transmembrane helix</keyword>
<accession>H0E9K8</accession>
<organism evidence="4 5">
    <name type="scientific">Patulibacter medicamentivorans</name>
    <dbReference type="NCBI Taxonomy" id="1097667"/>
    <lineage>
        <taxon>Bacteria</taxon>
        <taxon>Bacillati</taxon>
        <taxon>Actinomycetota</taxon>
        <taxon>Thermoleophilia</taxon>
        <taxon>Solirubrobacterales</taxon>
        <taxon>Patulibacteraceae</taxon>
        <taxon>Patulibacter</taxon>
    </lineage>
</organism>
<reference evidence="4 5" key="1">
    <citation type="journal article" date="2013" name="Biodegradation">
        <title>Quantitative proteomic analysis of ibuprofen-degrading Patulibacter sp. strain I11.</title>
        <authorList>
            <person name="Almeida B."/>
            <person name="Kjeldal H."/>
            <person name="Lolas I."/>
            <person name="Knudsen A.D."/>
            <person name="Carvalho G."/>
            <person name="Nielsen K.L."/>
            <person name="Barreto Crespo M.T."/>
            <person name="Stensballe A."/>
            <person name="Nielsen J.L."/>
        </authorList>
    </citation>
    <scope>NUCLEOTIDE SEQUENCE [LARGE SCALE GENOMIC DNA]</scope>
    <source>
        <strain evidence="4 5">I11</strain>
    </source>
</reference>
<keyword evidence="2" id="KW-0472">Membrane</keyword>
<feature type="transmembrane region" description="Helical" evidence="2">
    <location>
        <begin position="558"/>
        <end position="574"/>
    </location>
</feature>
<evidence type="ECO:0000313" key="4">
    <source>
        <dbReference type="EMBL" id="EHN09650.1"/>
    </source>
</evidence>
<evidence type="ECO:0000313" key="5">
    <source>
        <dbReference type="Proteomes" id="UP000005143"/>
    </source>
</evidence>
<dbReference type="PATRIC" id="fig|1097667.3.peg.3499"/>
<dbReference type="RefSeq" id="WP_007577693.1">
    <property type="nucleotide sequence ID" value="NZ_AGUD01000262.1"/>
</dbReference>
<sequence>MTAELQPTTTLGARAAALVLGLLLALAALLPVAARAAPPAATTTTTTTTTATPLAATGPASTAGAPLAAATKAGPTDPNGTEQPASMDAPPAGHRLTATQARAIARRDPKLRRTQREHRGSYDDIFLKGKDRWQLSLYAKRQKGKPLKELAQVLVDDRSGRVTESWDGPYVAWTMARGYDGAFGRSVTSPWLWGVLLVLFLVPFVGLRPLRGPPLALLLLAGFTVPLAAFNNARLDIAVPTSFALLAALLAWALARGLRRPRGPSRDLVVTLPLAGLLVLGLALLVFRIVLNVTDGNVIDVGYAGVVGADHIGHGQPVYGAFPKGIEAGDTYGPLNYLLYVPFEQLWPWSGRWDDLPAAHGAAIAFDLLAVVALFVVGRRQERDRDAGRARGALYAYLWLACPWSLYCLNSNANDALVAVGVALVLAVGARPLGRGVAVGVAAATKITPLALFPLLATRRPVEPDVRVEHGPPSWRPSALAWFGLGALLVLGISTLWVLHGDSVRLLYDRTIGYQAGRHAPFTPWGFYDWAEPVRSEVRYLAVLLGVALAFLPRRHDLTGTAVLMAAVLIALQMAAEYWFYLYLTWLVPLLLVGALGDRTLRWPTNRRPAVTPRVLGPLPEEDAPWAARAREADTA</sequence>
<feature type="region of interest" description="Disordered" evidence="1">
    <location>
        <begin position="37"/>
        <end position="93"/>
    </location>
</feature>
<feature type="transmembrane region" description="Helical" evidence="2">
    <location>
        <begin position="413"/>
        <end position="430"/>
    </location>
</feature>
<dbReference type="OrthoDB" id="5240769at2"/>
<feature type="compositionally biased region" description="Low complexity" evidence="1">
    <location>
        <begin position="37"/>
        <end position="76"/>
    </location>
</feature>
<feature type="transmembrane region" description="Helical" evidence="2">
    <location>
        <begin position="580"/>
        <end position="597"/>
    </location>
</feature>
<keyword evidence="5" id="KW-1185">Reference proteome</keyword>
<gene>
    <name evidence="4" type="ORF">PAI11_35270</name>
</gene>
<feature type="transmembrane region" description="Helical" evidence="2">
    <location>
        <begin position="190"/>
        <end position="207"/>
    </location>
</feature>
<feature type="signal peptide" evidence="3">
    <location>
        <begin position="1"/>
        <end position="36"/>
    </location>
</feature>
<keyword evidence="3" id="KW-0732">Signal</keyword>
<keyword evidence="2" id="KW-0812">Transmembrane</keyword>
<evidence type="ECO:0000256" key="2">
    <source>
        <dbReference type="SAM" id="Phobius"/>
    </source>
</evidence>
<feature type="transmembrane region" description="Helical" evidence="2">
    <location>
        <begin position="237"/>
        <end position="255"/>
    </location>
</feature>
<feature type="transmembrane region" description="Helical" evidence="2">
    <location>
        <begin position="479"/>
        <end position="499"/>
    </location>
</feature>
<dbReference type="Proteomes" id="UP000005143">
    <property type="component" value="Unassembled WGS sequence"/>
</dbReference>
<feature type="transmembrane region" description="Helical" evidence="2">
    <location>
        <begin position="267"/>
        <end position="291"/>
    </location>
</feature>
<feature type="transmembrane region" description="Helical" evidence="2">
    <location>
        <begin position="390"/>
        <end position="407"/>
    </location>
</feature>
<name>H0E9K8_9ACTN</name>
<evidence type="ECO:0000256" key="3">
    <source>
        <dbReference type="SAM" id="SignalP"/>
    </source>
</evidence>
<protein>
    <recommendedName>
        <fullName evidence="6">Integral membrane protein</fullName>
    </recommendedName>
</protein>
<feature type="chain" id="PRO_5003531333" description="Integral membrane protein" evidence="3">
    <location>
        <begin position="37"/>
        <end position="636"/>
    </location>
</feature>
<comment type="caution">
    <text evidence="4">The sequence shown here is derived from an EMBL/GenBank/DDBJ whole genome shotgun (WGS) entry which is preliminary data.</text>
</comment>
<proteinExistence type="predicted"/>
<evidence type="ECO:0000256" key="1">
    <source>
        <dbReference type="SAM" id="MobiDB-lite"/>
    </source>
</evidence>
<feature type="transmembrane region" description="Helical" evidence="2">
    <location>
        <begin position="358"/>
        <end position="378"/>
    </location>
</feature>
<evidence type="ECO:0008006" key="6">
    <source>
        <dbReference type="Google" id="ProtNLM"/>
    </source>
</evidence>
<feature type="transmembrane region" description="Helical" evidence="2">
    <location>
        <begin position="437"/>
        <end position="459"/>
    </location>
</feature>
<dbReference type="AlphaFoldDB" id="H0E9K8"/>
<dbReference type="EMBL" id="AGUD01000262">
    <property type="protein sequence ID" value="EHN09650.1"/>
    <property type="molecule type" value="Genomic_DNA"/>
</dbReference>